<feature type="transmembrane region" description="Helical" evidence="1">
    <location>
        <begin position="99"/>
        <end position="121"/>
    </location>
</feature>
<dbReference type="Pfam" id="PF02698">
    <property type="entry name" value="DUF218"/>
    <property type="match status" value="1"/>
</dbReference>
<reference evidence="3 4" key="1">
    <citation type="submission" date="2024-09" db="EMBL/GenBank/DDBJ databases">
        <authorList>
            <person name="Sun Q."/>
            <person name="Mori K."/>
        </authorList>
    </citation>
    <scope>NUCLEOTIDE SEQUENCE [LARGE SCALE GENOMIC DNA]</scope>
    <source>
        <strain evidence="3 4">TBRC 7907</strain>
    </source>
</reference>
<sequence>MDKVTGLMTVWFGIGGLWFIAFLIGVLVDRRRLRNGVYLVISLGFFGIGALMALGLAWPKVGAALVILLFAGSPLLVVGLAVFLVLNGITMLRKEGRRLANLLSLLLGIGIFAFLLLMSVAQGSGNVVFQVAMGSVASVLFYISFVFACFLLYSIFYGRIGHRRDLDFVIVLGAGLIRGRVSALLRGRLDRARVVYDSLVAGGREPMIITSGGLGVHEERSEARAMADYLVEKGVPEDRILLEEESRTTLQNLRFSREIMVARKPDYRCVVVTSNYHVLRAALLTRRAGLNGQVVGSRTARYFWPSAILREFVAILVDNKVKNGVVCLLLALMGPLTLLVLG</sequence>
<organism evidence="3 4">
    <name type="scientific">Allokutzneria oryzae</name>
    <dbReference type="NCBI Taxonomy" id="1378989"/>
    <lineage>
        <taxon>Bacteria</taxon>
        <taxon>Bacillati</taxon>
        <taxon>Actinomycetota</taxon>
        <taxon>Actinomycetes</taxon>
        <taxon>Pseudonocardiales</taxon>
        <taxon>Pseudonocardiaceae</taxon>
        <taxon>Allokutzneria</taxon>
    </lineage>
</organism>
<feature type="transmembrane region" description="Helical" evidence="1">
    <location>
        <begin position="324"/>
        <end position="341"/>
    </location>
</feature>
<keyword evidence="4" id="KW-1185">Reference proteome</keyword>
<feature type="domain" description="DUF218" evidence="2">
    <location>
        <begin position="167"/>
        <end position="313"/>
    </location>
</feature>
<keyword evidence="1" id="KW-0472">Membrane</keyword>
<evidence type="ECO:0000259" key="2">
    <source>
        <dbReference type="Pfam" id="PF02698"/>
    </source>
</evidence>
<dbReference type="PANTHER" id="PTHR30336">
    <property type="entry name" value="INNER MEMBRANE PROTEIN, PROBABLE PERMEASE"/>
    <property type="match status" value="1"/>
</dbReference>
<comment type="caution">
    <text evidence="3">The sequence shown here is derived from an EMBL/GenBank/DDBJ whole genome shotgun (WGS) entry which is preliminary data.</text>
</comment>
<dbReference type="RefSeq" id="WP_377859088.1">
    <property type="nucleotide sequence ID" value="NZ_JBHLZU010000026.1"/>
</dbReference>
<proteinExistence type="predicted"/>
<gene>
    <name evidence="3" type="ORF">ACFFQA_28925</name>
</gene>
<dbReference type="InterPro" id="IPR051599">
    <property type="entry name" value="Cell_Envelope_Assoc"/>
</dbReference>
<evidence type="ECO:0000313" key="4">
    <source>
        <dbReference type="Proteomes" id="UP001589693"/>
    </source>
</evidence>
<feature type="transmembrane region" description="Helical" evidence="1">
    <location>
        <begin position="64"/>
        <end position="87"/>
    </location>
</feature>
<evidence type="ECO:0000313" key="3">
    <source>
        <dbReference type="EMBL" id="MFB9907976.1"/>
    </source>
</evidence>
<dbReference type="InterPro" id="IPR014729">
    <property type="entry name" value="Rossmann-like_a/b/a_fold"/>
</dbReference>
<name>A0ABV6A4B9_9PSEU</name>
<dbReference type="CDD" id="cd06259">
    <property type="entry name" value="YdcF-like"/>
    <property type="match status" value="1"/>
</dbReference>
<keyword evidence="1" id="KW-0812">Transmembrane</keyword>
<dbReference type="PANTHER" id="PTHR30336:SF4">
    <property type="entry name" value="ENVELOPE BIOGENESIS FACTOR ELYC"/>
    <property type="match status" value="1"/>
</dbReference>
<dbReference type="Gene3D" id="3.40.50.620">
    <property type="entry name" value="HUPs"/>
    <property type="match status" value="1"/>
</dbReference>
<feature type="transmembrane region" description="Helical" evidence="1">
    <location>
        <begin position="37"/>
        <end position="58"/>
    </location>
</feature>
<protein>
    <submittedName>
        <fullName evidence="3">YdcF family protein</fullName>
    </submittedName>
</protein>
<evidence type="ECO:0000256" key="1">
    <source>
        <dbReference type="SAM" id="Phobius"/>
    </source>
</evidence>
<keyword evidence="1" id="KW-1133">Transmembrane helix</keyword>
<accession>A0ABV6A4B9</accession>
<dbReference type="EMBL" id="JBHLZU010000026">
    <property type="protein sequence ID" value="MFB9907976.1"/>
    <property type="molecule type" value="Genomic_DNA"/>
</dbReference>
<dbReference type="Proteomes" id="UP001589693">
    <property type="component" value="Unassembled WGS sequence"/>
</dbReference>
<dbReference type="InterPro" id="IPR003848">
    <property type="entry name" value="DUF218"/>
</dbReference>
<feature type="transmembrane region" description="Helical" evidence="1">
    <location>
        <begin position="6"/>
        <end position="28"/>
    </location>
</feature>
<feature type="transmembrane region" description="Helical" evidence="1">
    <location>
        <begin position="127"/>
        <end position="156"/>
    </location>
</feature>